<dbReference type="AlphaFoldDB" id="A0A0A9F9F5"/>
<reference evidence="2" key="1">
    <citation type="submission" date="2014-09" db="EMBL/GenBank/DDBJ databases">
        <authorList>
            <person name="Magalhaes I.L.F."/>
            <person name="Oliveira U."/>
            <person name="Santos F.R."/>
            <person name="Vidigal T.H.D.A."/>
            <person name="Brescovit A.D."/>
            <person name="Santos A.J."/>
        </authorList>
    </citation>
    <scope>NUCLEOTIDE SEQUENCE</scope>
    <source>
        <tissue evidence="2">Shoot tissue taken approximately 20 cm above the soil surface</tissue>
    </source>
</reference>
<accession>A0A0A9F9F5</accession>
<dbReference type="EMBL" id="GBRH01188924">
    <property type="protein sequence ID" value="JAE08972.1"/>
    <property type="molecule type" value="Transcribed_RNA"/>
</dbReference>
<sequence length="110" mass="13214">MEIQHVNLLWRTLEMSCLSHSLQGILIFVVMIWIIHQDLLNLKMIYGLQFPRFPCSHGQLVLHHLPDCHLFLNKNHWEKMQMERRMSVFVGLVKSTIIIQIYRSKQMFLQ</sequence>
<keyword evidence="1" id="KW-0472">Membrane</keyword>
<keyword evidence="1" id="KW-1133">Transmembrane helix</keyword>
<proteinExistence type="predicted"/>
<feature type="transmembrane region" description="Helical" evidence="1">
    <location>
        <begin position="18"/>
        <end position="35"/>
    </location>
</feature>
<evidence type="ECO:0000256" key="1">
    <source>
        <dbReference type="SAM" id="Phobius"/>
    </source>
</evidence>
<name>A0A0A9F9F5_ARUDO</name>
<protein>
    <submittedName>
        <fullName evidence="2">Uncharacterized protein</fullName>
    </submittedName>
</protein>
<reference evidence="2" key="2">
    <citation type="journal article" date="2015" name="Data Brief">
        <title>Shoot transcriptome of the giant reed, Arundo donax.</title>
        <authorList>
            <person name="Barrero R.A."/>
            <person name="Guerrero F.D."/>
            <person name="Moolhuijzen P."/>
            <person name="Goolsby J.A."/>
            <person name="Tidwell J."/>
            <person name="Bellgard S.E."/>
            <person name="Bellgard M.I."/>
        </authorList>
    </citation>
    <scope>NUCLEOTIDE SEQUENCE</scope>
    <source>
        <tissue evidence="2">Shoot tissue taken approximately 20 cm above the soil surface</tissue>
    </source>
</reference>
<keyword evidence="1" id="KW-0812">Transmembrane</keyword>
<organism evidence="2">
    <name type="scientific">Arundo donax</name>
    <name type="common">Giant reed</name>
    <name type="synonym">Donax arundinaceus</name>
    <dbReference type="NCBI Taxonomy" id="35708"/>
    <lineage>
        <taxon>Eukaryota</taxon>
        <taxon>Viridiplantae</taxon>
        <taxon>Streptophyta</taxon>
        <taxon>Embryophyta</taxon>
        <taxon>Tracheophyta</taxon>
        <taxon>Spermatophyta</taxon>
        <taxon>Magnoliopsida</taxon>
        <taxon>Liliopsida</taxon>
        <taxon>Poales</taxon>
        <taxon>Poaceae</taxon>
        <taxon>PACMAD clade</taxon>
        <taxon>Arundinoideae</taxon>
        <taxon>Arundineae</taxon>
        <taxon>Arundo</taxon>
    </lineage>
</organism>
<evidence type="ECO:0000313" key="2">
    <source>
        <dbReference type="EMBL" id="JAE08972.1"/>
    </source>
</evidence>